<dbReference type="Gene3D" id="3.80.10.10">
    <property type="entry name" value="Ribonuclease Inhibitor"/>
    <property type="match status" value="1"/>
</dbReference>
<dbReference type="EMBL" id="MCFF01000006">
    <property type="protein sequence ID" value="ORZ26803.1"/>
    <property type="molecule type" value="Genomic_DNA"/>
</dbReference>
<evidence type="ECO:0000313" key="1">
    <source>
        <dbReference type="EMBL" id="ORZ26803.1"/>
    </source>
</evidence>
<proteinExistence type="predicted"/>
<dbReference type="InParanoid" id="A0A1Y2GZA7"/>
<keyword evidence="2" id="KW-1185">Reference proteome</keyword>
<dbReference type="Proteomes" id="UP000193648">
    <property type="component" value="Unassembled WGS sequence"/>
</dbReference>
<dbReference type="SUPFAM" id="SSF52047">
    <property type="entry name" value="RNI-like"/>
    <property type="match status" value="1"/>
</dbReference>
<sequence length="539" mass="61310">MQHKSVFEYPELLHVLAPLLSPATLATCLCLNKSICKTLLPYLYHHITIDHYATYKDAFLKSFLTLSPEAASTSTKTVSHDDKNDPLNHTKPCSFVHLENWGHMVHSLCLFMDEDLPDESHAIFLNSDFDPFNYPDNLSQPSFSASSPVREGRLHDVSESQIQMAILSKILYLCPNLRTLQICVKDAPLVKQLEDLQFQLYRRQIRFNFPYLKDIKISRLLKTIAAATVPIPIITNASIMNVMTSASTIKTAHAATNVMTTTNYTAVEHSYSSLSKLVILDSEGFDIWSVEAIVHPRMSSSLRTLHLVGCRQLTAPLIHRLLQSLPNLKDVDFRTHSSLPIIGQGPLSLTSSISLEGQINLELHRQPHLQNEYLKLAESHLPLWSCYDQLEILRISVPGMRVDRQFNKLRLLDVLDTLLEPVASTHVAPSEYFTWFSNQVGHLKRLKVLQLQSPPQMPNIQSLLLTLDTELGLWKDLKSLEVLDVTEIHHHIGLEEVRWMSEHWPSIRMIKGLKRASDIAEPESVRWLEEKRPAIVLES</sequence>
<evidence type="ECO:0000313" key="2">
    <source>
        <dbReference type="Proteomes" id="UP000193648"/>
    </source>
</evidence>
<gene>
    <name evidence="1" type="ORF">BCR41DRAFT_414615</name>
</gene>
<dbReference type="GeneID" id="33571342"/>
<name>A0A1Y2GZA7_9FUNG</name>
<dbReference type="InterPro" id="IPR032675">
    <property type="entry name" value="LRR_dom_sf"/>
</dbReference>
<comment type="caution">
    <text evidence="1">The sequence shown here is derived from an EMBL/GenBank/DDBJ whole genome shotgun (WGS) entry which is preliminary data.</text>
</comment>
<dbReference type="RefSeq" id="XP_021884566.1">
    <property type="nucleotide sequence ID" value="XM_022029499.1"/>
</dbReference>
<accession>A0A1Y2GZA7</accession>
<organism evidence="1 2">
    <name type="scientific">Lobosporangium transversale</name>
    <dbReference type="NCBI Taxonomy" id="64571"/>
    <lineage>
        <taxon>Eukaryota</taxon>
        <taxon>Fungi</taxon>
        <taxon>Fungi incertae sedis</taxon>
        <taxon>Mucoromycota</taxon>
        <taxon>Mortierellomycotina</taxon>
        <taxon>Mortierellomycetes</taxon>
        <taxon>Mortierellales</taxon>
        <taxon>Mortierellaceae</taxon>
        <taxon>Lobosporangium</taxon>
    </lineage>
</organism>
<reference evidence="1 2" key="1">
    <citation type="submission" date="2016-07" db="EMBL/GenBank/DDBJ databases">
        <title>Pervasive Adenine N6-methylation of Active Genes in Fungi.</title>
        <authorList>
            <consortium name="DOE Joint Genome Institute"/>
            <person name="Mondo S.J."/>
            <person name="Dannebaum R.O."/>
            <person name="Kuo R.C."/>
            <person name="Labutti K."/>
            <person name="Haridas S."/>
            <person name="Kuo A."/>
            <person name="Salamov A."/>
            <person name="Ahrendt S.R."/>
            <person name="Lipzen A."/>
            <person name="Sullivan W."/>
            <person name="Andreopoulos W.B."/>
            <person name="Clum A."/>
            <person name="Lindquist E."/>
            <person name="Daum C."/>
            <person name="Ramamoorthy G.K."/>
            <person name="Gryganskyi A."/>
            <person name="Culley D."/>
            <person name="Magnuson J.K."/>
            <person name="James T.Y."/>
            <person name="O'Malley M.A."/>
            <person name="Stajich J.E."/>
            <person name="Spatafora J.W."/>
            <person name="Visel A."/>
            <person name="Grigoriev I.V."/>
        </authorList>
    </citation>
    <scope>NUCLEOTIDE SEQUENCE [LARGE SCALE GENOMIC DNA]</scope>
    <source>
        <strain evidence="1 2">NRRL 3116</strain>
    </source>
</reference>
<dbReference type="OrthoDB" id="2345144at2759"/>
<protein>
    <submittedName>
        <fullName evidence="1">Uncharacterized protein</fullName>
    </submittedName>
</protein>
<dbReference type="AlphaFoldDB" id="A0A1Y2GZA7"/>